<keyword evidence="4 11" id="KW-0699">rRNA-binding</keyword>
<accession>A0A1F6TXN5</accession>
<keyword evidence="5 11" id="KW-0810">Translation regulation</keyword>
<protein>
    <recommendedName>
        <fullName evidence="9 11">Large ribosomal subunit protein uL1</fullName>
    </recommendedName>
</protein>
<comment type="similarity">
    <text evidence="1 11 12">Belongs to the universal ribosomal protein uL1 family.</text>
</comment>
<evidence type="ECO:0000313" key="13">
    <source>
        <dbReference type="EMBL" id="OGI49875.1"/>
    </source>
</evidence>
<dbReference type="PANTHER" id="PTHR36427:SF3">
    <property type="entry name" value="LARGE RIBOSOMAL SUBUNIT PROTEIN UL1M"/>
    <property type="match status" value="1"/>
</dbReference>
<evidence type="ECO:0000256" key="5">
    <source>
        <dbReference type="ARBA" id="ARBA00022845"/>
    </source>
</evidence>
<comment type="function">
    <text evidence="11">Binds directly to 23S rRNA. The L1 stalk is quite mobile in the ribosome, and is involved in E site tRNA release.</text>
</comment>
<dbReference type="NCBIfam" id="TIGR01169">
    <property type="entry name" value="rplA_bact"/>
    <property type="match status" value="1"/>
</dbReference>
<dbReference type="InterPro" id="IPR028364">
    <property type="entry name" value="Ribosomal_uL1/biogenesis"/>
</dbReference>
<organism evidence="13 14">
    <name type="scientific">Candidatus Muproteobacteria bacterium RIFCSPLOWO2_01_FULL_60_18</name>
    <dbReference type="NCBI Taxonomy" id="1817768"/>
    <lineage>
        <taxon>Bacteria</taxon>
        <taxon>Pseudomonadati</taxon>
        <taxon>Pseudomonadota</taxon>
        <taxon>Candidatus Muproteobacteria</taxon>
    </lineage>
</organism>
<dbReference type="GO" id="GO:0019843">
    <property type="term" value="F:rRNA binding"/>
    <property type="evidence" value="ECO:0007669"/>
    <property type="project" value="UniProtKB-UniRule"/>
</dbReference>
<dbReference type="EMBL" id="MFTC01000084">
    <property type="protein sequence ID" value="OGI49875.1"/>
    <property type="molecule type" value="Genomic_DNA"/>
</dbReference>
<dbReference type="GO" id="GO:0000049">
    <property type="term" value="F:tRNA binding"/>
    <property type="evidence" value="ECO:0007669"/>
    <property type="project" value="UniProtKB-KW"/>
</dbReference>
<proteinExistence type="inferred from homology"/>
<dbReference type="STRING" id="1817768.A3A87_01955"/>
<dbReference type="Pfam" id="PF00687">
    <property type="entry name" value="Ribosomal_L1"/>
    <property type="match status" value="1"/>
</dbReference>
<dbReference type="InterPro" id="IPR002143">
    <property type="entry name" value="Ribosomal_uL1"/>
</dbReference>
<sequence>MAGKRLKAQLAKVERMKNYPLEEALKVLKGTASAKFDESVDVAINLGIDAKKSEQNVRGTAVMPRGTGKKVRVAVFAEGSAAEAAKKAGADIIGFQDLADQIKQGKIDFDLAIATPEAMRIVGQLGQILGPRGLMPNPKVGTVTPNVAKAVENAKAGQVQFRTDKAGLVHCAIGKASFEADALKENFLSLMAALNKVKPAAAKGVYLKKITISTTMGPGIRLDTSGL</sequence>
<evidence type="ECO:0000256" key="11">
    <source>
        <dbReference type="HAMAP-Rule" id="MF_01318"/>
    </source>
</evidence>
<evidence type="ECO:0000256" key="7">
    <source>
        <dbReference type="ARBA" id="ARBA00022980"/>
    </source>
</evidence>
<dbReference type="GO" id="GO:0006417">
    <property type="term" value="P:regulation of translation"/>
    <property type="evidence" value="ECO:0007669"/>
    <property type="project" value="UniProtKB-KW"/>
</dbReference>
<keyword evidence="3 11" id="KW-0820">tRNA-binding</keyword>
<dbReference type="SUPFAM" id="SSF56808">
    <property type="entry name" value="Ribosomal protein L1"/>
    <property type="match status" value="1"/>
</dbReference>
<evidence type="ECO:0000256" key="4">
    <source>
        <dbReference type="ARBA" id="ARBA00022730"/>
    </source>
</evidence>
<comment type="caution">
    <text evidence="13">The sequence shown here is derived from an EMBL/GenBank/DDBJ whole genome shotgun (WGS) entry which is preliminary data.</text>
</comment>
<dbReference type="Gene3D" id="3.30.190.20">
    <property type="match status" value="1"/>
</dbReference>
<dbReference type="PROSITE" id="PS01199">
    <property type="entry name" value="RIBOSOMAL_L1"/>
    <property type="match status" value="1"/>
</dbReference>
<dbReference type="InterPro" id="IPR023674">
    <property type="entry name" value="Ribosomal_uL1-like"/>
</dbReference>
<reference evidence="13 14" key="1">
    <citation type="journal article" date="2016" name="Nat. Commun.">
        <title>Thousands of microbial genomes shed light on interconnected biogeochemical processes in an aquifer system.</title>
        <authorList>
            <person name="Anantharaman K."/>
            <person name="Brown C.T."/>
            <person name="Hug L.A."/>
            <person name="Sharon I."/>
            <person name="Castelle C.J."/>
            <person name="Probst A.J."/>
            <person name="Thomas B.C."/>
            <person name="Singh A."/>
            <person name="Wilkins M.J."/>
            <person name="Karaoz U."/>
            <person name="Brodie E.L."/>
            <person name="Williams K.H."/>
            <person name="Hubbard S.S."/>
            <person name="Banfield J.F."/>
        </authorList>
    </citation>
    <scope>NUCLEOTIDE SEQUENCE [LARGE SCALE GENOMIC DNA]</scope>
</reference>
<evidence type="ECO:0000256" key="8">
    <source>
        <dbReference type="ARBA" id="ARBA00023274"/>
    </source>
</evidence>
<dbReference type="GO" id="GO:0003735">
    <property type="term" value="F:structural constituent of ribosome"/>
    <property type="evidence" value="ECO:0007669"/>
    <property type="project" value="InterPro"/>
</dbReference>
<dbReference type="FunFam" id="3.40.50.790:FF:000001">
    <property type="entry name" value="50S ribosomal protein L1"/>
    <property type="match status" value="1"/>
</dbReference>
<comment type="function">
    <text evidence="10 11">Protein L1 is also a translational repressor protein, it controls the translation of the L11 operon by binding to its mRNA.</text>
</comment>
<dbReference type="PANTHER" id="PTHR36427">
    <property type="entry name" value="54S RIBOSOMAL PROTEIN L1, MITOCHONDRIAL"/>
    <property type="match status" value="1"/>
</dbReference>
<dbReference type="CDD" id="cd00403">
    <property type="entry name" value="Ribosomal_L1"/>
    <property type="match status" value="1"/>
</dbReference>
<dbReference type="GO" id="GO:0022625">
    <property type="term" value="C:cytosolic large ribosomal subunit"/>
    <property type="evidence" value="ECO:0007669"/>
    <property type="project" value="TreeGrafter"/>
</dbReference>
<keyword evidence="7 11" id="KW-0689">Ribosomal protein</keyword>
<keyword evidence="2 11" id="KW-0678">Repressor</keyword>
<evidence type="ECO:0000256" key="10">
    <source>
        <dbReference type="ARBA" id="ARBA00059110"/>
    </source>
</evidence>
<evidence type="ECO:0000256" key="6">
    <source>
        <dbReference type="ARBA" id="ARBA00022884"/>
    </source>
</evidence>
<dbReference type="HAMAP" id="MF_01318_B">
    <property type="entry name" value="Ribosomal_uL1_B"/>
    <property type="match status" value="1"/>
</dbReference>
<evidence type="ECO:0000256" key="9">
    <source>
        <dbReference type="ARBA" id="ARBA00035241"/>
    </source>
</evidence>
<dbReference type="AlphaFoldDB" id="A0A1F6TXN5"/>
<keyword evidence="6 11" id="KW-0694">RNA-binding</keyword>
<dbReference type="PIRSF" id="PIRSF002155">
    <property type="entry name" value="Ribosomal_L1"/>
    <property type="match status" value="1"/>
</dbReference>
<dbReference type="GO" id="GO:0006412">
    <property type="term" value="P:translation"/>
    <property type="evidence" value="ECO:0007669"/>
    <property type="project" value="UniProtKB-UniRule"/>
</dbReference>
<evidence type="ECO:0000256" key="12">
    <source>
        <dbReference type="RuleBase" id="RU000659"/>
    </source>
</evidence>
<evidence type="ECO:0000256" key="1">
    <source>
        <dbReference type="ARBA" id="ARBA00010531"/>
    </source>
</evidence>
<comment type="subunit">
    <text evidence="11">Part of the 50S ribosomal subunit.</text>
</comment>
<evidence type="ECO:0000313" key="14">
    <source>
        <dbReference type="Proteomes" id="UP000179037"/>
    </source>
</evidence>
<dbReference type="Gene3D" id="3.40.50.790">
    <property type="match status" value="1"/>
</dbReference>
<keyword evidence="8 11" id="KW-0687">Ribonucleoprotein</keyword>
<gene>
    <name evidence="11" type="primary">rplA</name>
    <name evidence="13" type="ORF">A3A87_01955</name>
</gene>
<dbReference type="InterPro" id="IPR016095">
    <property type="entry name" value="Ribosomal_uL1_3-a/b-sand"/>
</dbReference>
<dbReference type="InterPro" id="IPR005878">
    <property type="entry name" value="Ribosom_uL1_bac-type"/>
</dbReference>
<name>A0A1F6TXN5_9PROT</name>
<dbReference type="Proteomes" id="UP000179037">
    <property type="component" value="Unassembled WGS sequence"/>
</dbReference>
<dbReference type="InterPro" id="IPR023673">
    <property type="entry name" value="Ribosomal_uL1_CS"/>
</dbReference>
<evidence type="ECO:0000256" key="2">
    <source>
        <dbReference type="ARBA" id="ARBA00022491"/>
    </source>
</evidence>
<evidence type="ECO:0000256" key="3">
    <source>
        <dbReference type="ARBA" id="ARBA00022555"/>
    </source>
</evidence>